<feature type="binding site" evidence="14 15">
    <location>
        <position position="130"/>
    </location>
    <ligand>
        <name>a divalent metal cation</name>
        <dbReference type="ChEBI" id="CHEBI:60240"/>
    </ligand>
</feature>
<evidence type="ECO:0000256" key="15">
    <source>
        <dbReference type="PROSITE-ProRule" id="PRU01319"/>
    </source>
</evidence>
<dbReference type="NCBIfam" id="NF000595">
    <property type="entry name" value="PRK00015.1-3"/>
    <property type="match status" value="1"/>
</dbReference>
<feature type="domain" description="RNase H type-2" evidence="17">
    <location>
        <begin position="33"/>
        <end position="218"/>
    </location>
</feature>
<dbReference type="EC" id="3.1.26.4" evidence="6 14"/>
<dbReference type="GO" id="GO:0030145">
    <property type="term" value="F:manganese ion binding"/>
    <property type="evidence" value="ECO:0007669"/>
    <property type="project" value="UniProtKB-UniRule"/>
</dbReference>
<dbReference type="GO" id="GO:0032299">
    <property type="term" value="C:ribonuclease H2 complex"/>
    <property type="evidence" value="ECO:0007669"/>
    <property type="project" value="TreeGrafter"/>
</dbReference>
<dbReference type="GO" id="GO:0043137">
    <property type="term" value="P:DNA replication, removal of RNA primer"/>
    <property type="evidence" value="ECO:0007669"/>
    <property type="project" value="TreeGrafter"/>
</dbReference>
<organism evidence="18 19">
    <name type="scientific">Candidatus Liberibacter africanus PTSAPSY</name>
    <dbReference type="NCBI Taxonomy" id="1277257"/>
    <lineage>
        <taxon>Bacteria</taxon>
        <taxon>Pseudomonadati</taxon>
        <taxon>Pseudomonadota</taxon>
        <taxon>Alphaproteobacteria</taxon>
        <taxon>Hyphomicrobiales</taxon>
        <taxon>Rhizobiaceae</taxon>
        <taxon>Liberibacter</taxon>
    </lineage>
</organism>
<dbReference type="InterPro" id="IPR036397">
    <property type="entry name" value="RNaseH_sf"/>
</dbReference>
<dbReference type="PANTHER" id="PTHR10954:SF18">
    <property type="entry name" value="RIBONUCLEASE HII"/>
    <property type="match status" value="1"/>
</dbReference>
<dbReference type="AlphaFoldDB" id="A0A0G3I408"/>
<dbReference type="KEGG" id="lau:G293_05030"/>
<evidence type="ECO:0000256" key="5">
    <source>
        <dbReference type="ARBA" id="ARBA00007383"/>
    </source>
</evidence>
<keyword evidence="13 14" id="KW-0464">Manganese</keyword>
<dbReference type="InterPro" id="IPR001352">
    <property type="entry name" value="RNase_HII/HIII"/>
</dbReference>
<evidence type="ECO:0000256" key="16">
    <source>
        <dbReference type="RuleBase" id="RU003515"/>
    </source>
</evidence>
<protein>
    <recommendedName>
        <fullName evidence="7 14">Ribonuclease HII</fullName>
        <shortName evidence="14">RNase HII</shortName>
        <ecNumber evidence="6 14">3.1.26.4</ecNumber>
    </recommendedName>
</protein>
<evidence type="ECO:0000256" key="4">
    <source>
        <dbReference type="ARBA" id="ARBA00004496"/>
    </source>
</evidence>
<dbReference type="STRING" id="1277257.G293_05030"/>
<evidence type="ECO:0000313" key="19">
    <source>
        <dbReference type="Proteomes" id="UP000035503"/>
    </source>
</evidence>
<dbReference type="Gene3D" id="3.30.420.10">
    <property type="entry name" value="Ribonuclease H-like superfamily/Ribonuclease H"/>
    <property type="match status" value="1"/>
</dbReference>
<keyword evidence="8 14" id="KW-0963">Cytoplasm</keyword>
<dbReference type="PATRIC" id="fig|1277257.4.peg.1093"/>
<comment type="cofactor">
    <cofactor evidence="14 15">
        <name>Mn(2+)</name>
        <dbReference type="ChEBI" id="CHEBI:29035"/>
    </cofactor>
    <cofactor evidence="14 15">
        <name>Mg(2+)</name>
        <dbReference type="ChEBI" id="CHEBI:18420"/>
    </cofactor>
    <text evidence="14 15">Manganese or magnesium. Binds 1 divalent metal ion per monomer in the absence of substrate. May bind a second metal ion after substrate binding.</text>
</comment>
<evidence type="ECO:0000256" key="8">
    <source>
        <dbReference type="ARBA" id="ARBA00022490"/>
    </source>
</evidence>
<comment type="subcellular location">
    <subcellularLocation>
        <location evidence="4 14">Cytoplasm</location>
    </subcellularLocation>
</comment>
<evidence type="ECO:0000256" key="12">
    <source>
        <dbReference type="ARBA" id="ARBA00022801"/>
    </source>
</evidence>
<keyword evidence="12 14" id="KW-0378">Hydrolase</keyword>
<comment type="similarity">
    <text evidence="5 14 16">Belongs to the RNase HII family.</text>
</comment>
<evidence type="ECO:0000256" key="7">
    <source>
        <dbReference type="ARBA" id="ARBA00019179"/>
    </source>
</evidence>
<dbReference type="CDD" id="cd07182">
    <property type="entry name" value="RNase_HII_bacteria_HII_like"/>
    <property type="match status" value="1"/>
</dbReference>
<feature type="binding site" evidence="14 15">
    <location>
        <position position="40"/>
    </location>
    <ligand>
        <name>a divalent metal cation</name>
        <dbReference type="ChEBI" id="CHEBI:60240"/>
    </ligand>
</feature>
<evidence type="ECO:0000256" key="14">
    <source>
        <dbReference type="HAMAP-Rule" id="MF_00052"/>
    </source>
</evidence>
<gene>
    <name evidence="14" type="primary">rnhB</name>
    <name evidence="18" type="ORF">G293_05030</name>
</gene>
<comment type="cofactor">
    <cofactor evidence="2">
        <name>Mg(2+)</name>
        <dbReference type="ChEBI" id="CHEBI:18420"/>
    </cofactor>
</comment>
<accession>A0A0G3I408</accession>
<evidence type="ECO:0000256" key="9">
    <source>
        <dbReference type="ARBA" id="ARBA00022722"/>
    </source>
</evidence>
<dbReference type="PROSITE" id="PS51975">
    <property type="entry name" value="RNASE_H_2"/>
    <property type="match status" value="1"/>
</dbReference>
<dbReference type="RefSeq" id="WP_047264567.1">
    <property type="nucleotide sequence ID" value="NZ_CP004021.1"/>
</dbReference>
<dbReference type="HAMAP" id="MF_00052_B">
    <property type="entry name" value="RNase_HII_B"/>
    <property type="match status" value="1"/>
</dbReference>
<comment type="function">
    <text evidence="3 14 16">Endonuclease that specifically degrades the RNA of RNA-DNA hybrids.</text>
</comment>
<dbReference type="Proteomes" id="UP000035503">
    <property type="component" value="Chromosome"/>
</dbReference>
<keyword evidence="9 14" id="KW-0540">Nuclease</keyword>
<evidence type="ECO:0000256" key="1">
    <source>
        <dbReference type="ARBA" id="ARBA00000077"/>
    </source>
</evidence>
<keyword evidence="19" id="KW-1185">Reference proteome</keyword>
<keyword evidence="11 14" id="KW-0255">Endonuclease</keyword>
<dbReference type="GO" id="GO:0003723">
    <property type="term" value="F:RNA binding"/>
    <property type="evidence" value="ECO:0007669"/>
    <property type="project" value="UniProtKB-UniRule"/>
</dbReference>
<reference evidence="18 19" key="1">
    <citation type="journal article" date="2015" name="Genome Announc.">
        <title>Complete Genome Sequence of 'Candidatus Liberibacter africanus,' a Bacterium Associated with Citrus Huanglongbing.</title>
        <authorList>
            <person name="Lin H."/>
            <person name="Pietersen G."/>
            <person name="Han C."/>
            <person name="Read D.A."/>
            <person name="Lou B."/>
            <person name="Gupta G."/>
            <person name="Civerolo E.L."/>
        </authorList>
    </citation>
    <scope>NUCLEOTIDE SEQUENCE [LARGE SCALE GENOMIC DNA]</scope>
    <source>
        <strain evidence="18 19">PTSAPSY</strain>
    </source>
</reference>
<evidence type="ECO:0000256" key="2">
    <source>
        <dbReference type="ARBA" id="ARBA00001946"/>
    </source>
</evidence>
<dbReference type="GO" id="GO:0004523">
    <property type="term" value="F:RNA-DNA hybrid ribonuclease activity"/>
    <property type="evidence" value="ECO:0007669"/>
    <property type="project" value="UniProtKB-UniRule"/>
</dbReference>
<evidence type="ECO:0000256" key="3">
    <source>
        <dbReference type="ARBA" id="ARBA00004065"/>
    </source>
</evidence>
<evidence type="ECO:0000259" key="17">
    <source>
        <dbReference type="PROSITE" id="PS51975"/>
    </source>
</evidence>
<name>A0A0G3I408_LIBAF</name>
<dbReference type="SUPFAM" id="SSF53098">
    <property type="entry name" value="Ribonuclease H-like"/>
    <property type="match status" value="1"/>
</dbReference>
<proteinExistence type="inferred from homology"/>
<evidence type="ECO:0000256" key="10">
    <source>
        <dbReference type="ARBA" id="ARBA00022723"/>
    </source>
</evidence>
<dbReference type="Pfam" id="PF01351">
    <property type="entry name" value="RNase_HII"/>
    <property type="match status" value="1"/>
</dbReference>
<dbReference type="GO" id="GO:0006298">
    <property type="term" value="P:mismatch repair"/>
    <property type="evidence" value="ECO:0007669"/>
    <property type="project" value="TreeGrafter"/>
</dbReference>
<dbReference type="InterPro" id="IPR024567">
    <property type="entry name" value="RNase_HII/HIII_dom"/>
</dbReference>
<sequence>MDILVKENISSYLITPKKPHFEFETIIQEKNMWPVAGIDEVGRGAIAGPVVVAAIILDPNNIPDDINDSKKMSQKKREELYEKIMSSAVVSIASASSQYIDQHNIHKATLDTMCRVVKNLPVIPQSVLIDGRSIPEHLPCQAFSIIKGDSISLSIAAASIIAKVTRDRFMKMAHKKYPEYGFDSHVGYPTVKHRQVIREKGPSRIHRMTFRPLHNLSI</sequence>
<evidence type="ECO:0000256" key="11">
    <source>
        <dbReference type="ARBA" id="ARBA00022759"/>
    </source>
</evidence>
<dbReference type="GO" id="GO:0005737">
    <property type="term" value="C:cytoplasm"/>
    <property type="evidence" value="ECO:0007669"/>
    <property type="project" value="UniProtKB-SubCell"/>
</dbReference>
<dbReference type="PANTHER" id="PTHR10954">
    <property type="entry name" value="RIBONUCLEASE H2 SUBUNIT A"/>
    <property type="match status" value="1"/>
</dbReference>
<evidence type="ECO:0000313" key="18">
    <source>
        <dbReference type="EMBL" id="AKK20619.1"/>
    </source>
</evidence>
<dbReference type="EMBL" id="CP004021">
    <property type="protein sequence ID" value="AKK20619.1"/>
    <property type="molecule type" value="Genomic_DNA"/>
</dbReference>
<dbReference type="OrthoDB" id="9803420at2"/>
<keyword evidence="10 14" id="KW-0479">Metal-binding</keyword>
<dbReference type="InterPro" id="IPR012337">
    <property type="entry name" value="RNaseH-like_sf"/>
</dbReference>
<evidence type="ECO:0000256" key="6">
    <source>
        <dbReference type="ARBA" id="ARBA00012180"/>
    </source>
</evidence>
<comment type="catalytic activity">
    <reaction evidence="1 14 15 16">
        <text>Endonucleolytic cleavage to 5'-phosphomonoester.</text>
        <dbReference type="EC" id="3.1.26.4"/>
    </reaction>
</comment>
<dbReference type="InterPro" id="IPR022898">
    <property type="entry name" value="RNase_HII"/>
</dbReference>
<evidence type="ECO:0000256" key="13">
    <source>
        <dbReference type="ARBA" id="ARBA00023211"/>
    </source>
</evidence>
<feature type="binding site" evidence="14 15">
    <location>
        <position position="39"/>
    </location>
    <ligand>
        <name>a divalent metal cation</name>
        <dbReference type="ChEBI" id="CHEBI:60240"/>
    </ligand>
</feature>